<name>A0A9D4KQU3_DREPO</name>
<evidence type="ECO:0000313" key="3">
    <source>
        <dbReference type="EMBL" id="KAH3844388.1"/>
    </source>
</evidence>
<evidence type="ECO:0000256" key="2">
    <source>
        <dbReference type="SAM" id="Phobius"/>
    </source>
</evidence>
<gene>
    <name evidence="3" type="ORF">DPMN_086646</name>
</gene>
<dbReference type="Proteomes" id="UP000828390">
    <property type="component" value="Unassembled WGS sequence"/>
</dbReference>
<keyword evidence="2" id="KW-0472">Membrane</keyword>
<keyword evidence="4" id="KW-1185">Reference proteome</keyword>
<dbReference type="AlphaFoldDB" id="A0A9D4KQU3"/>
<keyword evidence="2" id="KW-1133">Transmembrane helix</keyword>
<sequence>MYFALFYMFVTVITINIITAFVLDMFLYEYRMQLEDKKDSTIEKKIKELGLGIDEETGMEISQPLSDEQLKEWMMKHDITAPDVQPWNANASLKQFPGIKHVDVDMTNSRSYLQQRQSTYPALNKYDGIRFHIKKRGWTKVEVLLQQLYESENDNSPVNDTESNLAVRVSNV</sequence>
<organism evidence="3 4">
    <name type="scientific">Dreissena polymorpha</name>
    <name type="common">Zebra mussel</name>
    <name type="synonym">Mytilus polymorpha</name>
    <dbReference type="NCBI Taxonomy" id="45954"/>
    <lineage>
        <taxon>Eukaryota</taxon>
        <taxon>Metazoa</taxon>
        <taxon>Spiralia</taxon>
        <taxon>Lophotrochozoa</taxon>
        <taxon>Mollusca</taxon>
        <taxon>Bivalvia</taxon>
        <taxon>Autobranchia</taxon>
        <taxon>Heteroconchia</taxon>
        <taxon>Euheterodonta</taxon>
        <taxon>Imparidentia</taxon>
        <taxon>Neoheterodontei</taxon>
        <taxon>Myida</taxon>
        <taxon>Dreissenoidea</taxon>
        <taxon>Dreissenidae</taxon>
        <taxon>Dreissena</taxon>
    </lineage>
</organism>
<comment type="caution">
    <text evidence="3">The sequence shown here is derived from an EMBL/GenBank/DDBJ whole genome shotgun (WGS) entry which is preliminary data.</text>
</comment>
<reference evidence="3" key="1">
    <citation type="journal article" date="2019" name="bioRxiv">
        <title>The Genome of the Zebra Mussel, Dreissena polymorpha: A Resource for Invasive Species Research.</title>
        <authorList>
            <person name="McCartney M.A."/>
            <person name="Auch B."/>
            <person name="Kono T."/>
            <person name="Mallez S."/>
            <person name="Zhang Y."/>
            <person name="Obille A."/>
            <person name="Becker A."/>
            <person name="Abrahante J.E."/>
            <person name="Garbe J."/>
            <person name="Badalamenti J.P."/>
            <person name="Herman A."/>
            <person name="Mangelson H."/>
            <person name="Liachko I."/>
            <person name="Sullivan S."/>
            <person name="Sone E.D."/>
            <person name="Koren S."/>
            <person name="Silverstein K.A.T."/>
            <person name="Beckman K.B."/>
            <person name="Gohl D.M."/>
        </authorList>
    </citation>
    <scope>NUCLEOTIDE SEQUENCE</scope>
    <source>
        <strain evidence="3">Duluth1</strain>
        <tissue evidence="3">Whole animal</tissue>
    </source>
</reference>
<evidence type="ECO:0000256" key="1">
    <source>
        <dbReference type="SAM" id="MobiDB-lite"/>
    </source>
</evidence>
<feature type="region of interest" description="Disordered" evidence="1">
    <location>
        <begin position="153"/>
        <end position="172"/>
    </location>
</feature>
<feature type="transmembrane region" description="Helical" evidence="2">
    <location>
        <begin position="6"/>
        <end position="28"/>
    </location>
</feature>
<keyword evidence="2" id="KW-0812">Transmembrane</keyword>
<proteinExistence type="predicted"/>
<evidence type="ECO:0000313" key="4">
    <source>
        <dbReference type="Proteomes" id="UP000828390"/>
    </source>
</evidence>
<dbReference type="EMBL" id="JAIWYP010000003">
    <property type="protein sequence ID" value="KAH3844388.1"/>
    <property type="molecule type" value="Genomic_DNA"/>
</dbReference>
<accession>A0A9D4KQU3</accession>
<evidence type="ECO:0008006" key="5">
    <source>
        <dbReference type="Google" id="ProtNLM"/>
    </source>
</evidence>
<protein>
    <recommendedName>
        <fullName evidence="5">Ion transport domain-containing protein</fullName>
    </recommendedName>
</protein>
<reference evidence="3" key="2">
    <citation type="submission" date="2020-11" db="EMBL/GenBank/DDBJ databases">
        <authorList>
            <person name="McCartney M.A."/>
            <person name="Auch B."/>
            <person name="Kono T."/>
            <person name="Mallez S."/>
            <person name="Becker A."/>
            <person name="Gohl D.M."/>
            <person name="Silverstein K.A.T."/>
            <person name="Koren S."/>
            <person name="Bechman K.B."/>
            <person name="Herman A."/>
            <person name="Abrahante J.E."/>
            <person name="Garbe J."/>
        </authorList>
    </citation>
    <scope>NUCLEOTIDE SEQUENCE</scope>
    <source>
        <strain evidence="3">Duluth1</strain>
        <tissue evidence="3">Whole animal</tissue>
    </source>
</reference>